<accession>A0AAV9EGJ6</accession>
<sequence>MSRVCILPVDARAVRHLYLLVRITSHNRGEHALYNPLKGMRHPLNLPDQERRERFVGSSPDG</sequence>
<evidence type="ECO:0000256" key="1">
    <source>
        <dbReference type="SAM" id="MobiDB-lite"/>
    </source>
</evidence>
<reference evidence="2" key="2">
    <citation type="submission" date="2023-06" db="EMBL/GenBank/DDBJ databases">
        <authorList>
            <person name="Ma L."/>
            <person name="Liu K.-W."/>
            <person name="Li Z."/>
            <person name="Hsiao Y.-Y."/>
            <person name="Qi Y."/>
            <person name="Fu T."/>
            <person name="Tang G."/>
            <person name="Zhang D."/>
            <person name="Sun W.-H."/>
            <person name="Liu D.-K."/>
            <person name="Li Y."/>
            <person name="Chen G.-Z."/>
            <person name="Liu X.-D."/>
            <person name="Liao X.-Y."/>
            <person name="Jiang Y.-T."/>
            <person name="Yu X."/>
            <person name="Hao Y."/>
            <person name="Huang J."/>
            <person name="Zhao X.-W."/>
            <person name="Ke S."/>
            <person name="Chen Y.-Y."/>
            <person name="Wu W.-L."/>
            <person name="Hsu J.-L."/>
            <person name="Lin Y.-F."/>
            <person name="Huang M.-D."/>
            <person name="Li C.-Y."/>
            <person name="Huang L."/>
            <person name="Wang Z.-W."/>
            <person name="Zhao X."/>
            <person name="Zhong W.-Y."/>
            <person name="Peng D.-H."/>
            <person name="Ahmad S."/>
            <person name="Lan S."/>
            <person name="Zhang J.-S."/>
            <person name="Tsai W.-C."/>
            <person name="Van De Peer Y."/>
            <person name="Liu Z.-J."/>
        </authorList>
    </citation>
    <scope>NUCLEOTIDE SEQUENCE</scope>
    <source>
        <strain evidence="2">CP</strain>
        <tissue evidence="2">Leaves</tissue>
    </source>
</reference>
<feature type="region of interest" description="Disordered" evidence="1">
    <location>
        <begin position="43"/>
        <end position="62"/>
    </location>
</feature>
<evidence type="ECO:0000313" key="3">
    <source>
        <dbReference type="Proteomes" id="UP001180020"/>
    </source>
</evidence>
<dbReference type="AlphaFoldDB" id="A0AAV9EGJ6"/>
<proteinExistence type="predicted"/>
<name>A0AAV9EGJ6_ACOCL</name>
<keyword evidence="3" id="KW-1185">Reference proteome</keyword>
<dbReference type="Proteomes" id="UP001180020">
    <property type="component" value="Unassembled WGS sequence"/>
</dbReference>
<organism evidence="2 3">
    <name type="scientific">Acorus calamus</name>
    <name type="common">Sweet flag</name>
    <dbReference type="NCBI Taxonomy" id="4465"/>
    <lineage>
        <taxon>Eukaryota</taxon>
        <taxon>Viridiplantae</taxon>
        <taxon>Streptophyta</taxon>
        <taxon>Embryophyta</taxon>
        <taxon>Tracheophyta</taxon>
        <taxon>Spermatophyta</taxon>
        <taxon>Magnoliopsida</taxon>
        <taxon>Liliopsida</taxon>
        <taxon>Acoraceae</taxon>
        <taxon>Acorus</taxon>
    </lineage>
</organism>
<gene>
    <name evidence="2" type="ORF">QJS10_CPA07g01177</name>
</gene>
<protein>
    <submittedName>
        <fullName evidence="2">Uncharacterized protein</fullName>
    </submittedName>
</protein>
<evidence type="ECO:0000313" key="2">
    <source>
        <dbReference type="EMBL" id="KAK1312069.1"/>
    </source>
</evidence>
<dbReference type="EMBL" id="JAUJYO010000007">
    <property type="protein sequence ID" value="KAK1312069.1"/>
    <property type="molecule type" value="Genomic_DNA"/>
</dbReference>
<comment type="caution">
    <text evidence="2">The sequence shown here is derived from an EMBL/GenBank/DDBJ whole genome shotgun (WGS) entry which is preliminary data.</text>
</comment>
<reference evidence="2" key="1">
    <citation type="journal article" date="2023" name="Nat. Commun.">
        <title>Diploid and tetraploid genomes of Acorus and the evolution of monocots.</title>
        <authorList>
            <person name="Ma L."/>
            <person name="Liu K.W."/>
            <person name="Li Z."/>
            <person name="Hsiao Y.Y."/>
            <person name="Qi Y."/>
            <person name="Fu T."/>
            <person name="Tang G.D."/>
            <person name="Zhang D."/>
            <person name="Sun W.H."/>
            <person name="Liu D.K."/>
            <person name="Li Y."/>
            <person name="Chen G.Z."/>
            <person name="Liu X.D."/>
            <person name="Liao X.Y."/>
            <person name="Jiang Y.T."/>
            <person name="Yu X."/>
            <person name="Hao Y."/>
            <person name="Huang J."/>
            <person name="Zhao X.W."/>
            <person name="Ke S."/>
            <person name="Chen Y.Y."/>
            <person name="Wu W.L."/>
            <person name="Hsu J.L."/>
            <person name="Lin Y.F."/>
            <person name="Huang M.D."/>
            <person name="Li C.Y."/>
            <person name="Huang L."/>
            <person name="Wang Z.W."/>
            <person name="Zhao X."/>
            <person name="Zhong W.Y."/>
            <person name="Peng D.H."/>
            <person name="Ahmad S."/>
            <person name="Lan S."/>
            <person name="Zhang J.S."/>
            <person name="Tsai W.C."/>
            <person name="Van de Peer Y."/>
            <person name="Liu Z.J."/>
        </authorList>
    </citation>
    <scope>NUCLEOTIDE SEQUENCE</scope>
    <source>
        <strain evidence="2">CP</strain>
    </source>
</reference>